<dbReference type="InterPro" id="IPR056884">
    <property type="entry name" value="NPHP3-like_N"/>
</dbReference>
<evidence type="ECO:0000313" key="4">
    <source>
        <dbReference type="EMBL" id="UQC90782.1"/>
    </source>
</evidence>
<dbReference type="InterPro" id="IPR056693">
    <property type="entry name" value="DUF7791"/>
</dbReference>
<evidence type="ECO:0008006" key="6">
    <source>
        <dbReference type="Google" id="ProtNLM"/>
    </source>
</evidence>
<dbReference type="PANTHER" id="PTHR10039">
    <property type="entry name" value="AMELOGENIN"/>
    <property type="match status" value="1"/>
</dbReference>
<dbReference type="RefSeq" id="XP_049152383.1">
    <property type="nucleotide sequence ID" value="XM_049295236.1"/>
</dbReference>
<evidence type="ECO:0000259" key="2">
    <source>
        <dbReference type="Pfam" id="PF24883"/>
    </source>
</evidence>
<dbReference type="InterPro" id="IPR027417">
    <property type="entry name" value="P-loop_NTPase"/>
</dbReference>
<feature type="domain" description="Nephrocystin 3-like N-terminal" evidence="2">
    <location>
        <begin position="278"/>
        <end position="480"/>
    </location>
</feature>
<dbReference type="PANTHER" id="PTHR10039:SF5">
    <property type="entry name" value="NACHT DOMAIN-CONTAINING PROTEIN"/>
    <property type="match status" value="1"/>
</dbReference>
<evidence type="ECO:0000313" key="5">
    <source>
        <dbReference type="Proteomes" id="UP000830671"/>
    </source>
</evidence>
<dbReference type="Gene3D" id="3.40.50.300">
    <property type="entry name" value="P-loop containing nucleotide triphosphate hydrolases"/>
    <property type="match status" value="1"/>
</dbReference>
<feature type="domain" description="DUF7791" evidence="3">
    <location>
        <begin position="589"/>
        <end position="720"/>
    </location>
</feature>
<accession>A0A9Q8T9M1</accession>
<proteinExistence type="predicted"/>
<dbReference type="EMBL" id="CP019481">
    <property type="protein sequence ID" value="UQC90782.1"/>
    <property type="molecule type" value="Genomic_DNA"/>
</dbReference>
<reference evidence="4" key="1">
    <citation type="journal article" date="2021" name="Mol. Plant Microbe Interact.">
        <title>Complete Genome Sequence of the Plant-Pathogenic Fungus Colletotrichum lupini.</title>
        <authorList>
            <person name="Baroncelli R."/>
            <person name="Pensec F."/>
            <person name="Da Lio D."/>
            <person name="Boufleur T."/>
            <person name="Vicente I."/>
            <person name="Sarrocco S."/>
            <person name="Picot A."/>
            <person name="Baraldi E."/>
            <person name="Sukno S."/>
            <person name="Thon M."/>
            <person name="Le Floch G."/>
        </authorList>
    </citation>
    <scope>NUCLEOTIDE SEQUENCE</scope>
    <source>
        <strain evidence="4">IMI 504893</strain>
    </source>
</reference>
<protein>
    <recommendedName>
        <fullName evidence="6">NACHT domain-containing protein</fullName>
    </recommendedName>
</protein>
<gene>
    <name evidence="4" type="ORF">CLUP02_16312</name>
</gene>
<evidence type="ECO:0000256" key="1">
    <source>
        <dbReference type="ARBA" id="ARBA00022737"/>
    </source>
</evidence>
<sequence length="1004" mass="114392">MAEGAAAFAIAGNVLQFVEFATKFSNKCLEIHRAGGSAPGDLQSLRYLVESQQAALERLQIPESERSLLLLQHPEVTKVANACTRHFAEIKNSLDRIGITDNKTARGVVVNAFKATWNRHKIESLRSEVASLNQNLNTALLNSLRDYATKSEGQQIAILERLDIIQEESTGAFKSTSLNEDEDTAWYAPGDAVIAFIVRSLDAEPEERQKSAVELRRGVLQRIHLTTASVNYNEDGDRPPIIISRNRETRLRAVFLASFAYKVMDDRHSRIIEAHQETFRWIFEHPSAGFEKWSNFKDWLKSDSKLYWITGKAGSGKSTLMKFICSPVSKYHSQNTTDTPVSRGARFERCRNDLMEWAGSRPLIIASSYFWASGNELEASPKGLYMSLIFQILQHCPEIIPRVAPVTWEAMSLFNEQPSRLTEAELEAMIRLVVAEAQKERNLCLFIDGLDEFSGDLEKLIALIGVFLQCPNVKVCVSSRPWVVFEEAFQHRPSLKLEDLTYNDIRKFIAKRFSEEEGFRRLSIREPEYAEQLEDNIATKAVGVFLWVSLVVKSLLSGMENDDRVSDMQRRLDLLPPELENLYNAILNSLDPFYFQHAAQYFRLLESWRKSPPAVLFWFADEGIERSIQLPIREYSRMEMRERANTIRRRINSRCRGLIEVTSPVSAESTTDRFGSVQYLHRTVKDFILSSEVAAKIQHVTSDFDCQIFICSAYLSAFKTALIGDRSSGSFSKFSYSHSFEPDSSETMIHFAAGCLEAASKARRENRGTMIALVDSLCKASEKMLGNDETRLREFYLQISYPNTKVSLRRKMSGSSFLSLAVRAGVVEYVREKASFGSVLSSSTSIDSIERSKVSRIKNLIRSPKEINTPKTRYKAHTRQFYWPLLMDALSIGSPRLDMISLCFEKGADINFCIPDRFSNEPQTIWGYWIEKMMQGATEGESATREDVYERVKMMLPVTQKLVEHGARVKDIIVLTRDILYPGDREDYVTEARHLYDIVRNLKV</sequence>
<dbReference type="GeneID" id="73350246"/>
<keyword evidence="5" id="KW-1185">Reference proteome</keyword>
<dbReference type="Pfam" id="PF25053">
    <property type="entry name" value="DUF7791"/>
    <property type="match status" value="1"/>
</dbReference>
<dbReference type="KEGG" id="clup:CLUP02_16312"/>
<keyword evidence="1" id="KW-0677">Repeat</keyword>
<dbReference type="AlphaFoldDB" id="A0A9Q8T9M1"/>
<organism evidence="4 5">
    <name type="scientific">Colletotrichum lupini</name>
    <dbReference type="NCBI Taxonomy" id="145971"/>
    <lineage>
        <taxon>Eukaryota</taxon>
        <taxon>Fungi</taxon>
        <taxon>Dikarya</taxon>
        <taxon>Ascomycota</taxon>
        <taxon>Pezizomycotina</taxon>
        <taxon>Sordariomycetes</taxon>
        <taxon>Hypocreomycetidae</taxon>
        <taxon>Glomerellales</taxon>
        <taxon>Glomerellaceae</taxon>
        <taxon>Colletotrichum</taxon>
        <taxon>Colletotrichum acutatum species complex</taxon>
    </lineage>
</organism>
<evidence type="ECO:0000259" key="3">
    <source>
        <dbReference type="Pfam" id="PF25053"/>
    </source>
</evidence>
<dbReference type="SUPFAM" id="SSF52540">
    <property type="entry name" value="P-loop containing nucleoside triphosphate hydrolases"/>
    <property type="match status" value="1"/>
</dbReference>
<dbReference type="Pfam" id="PF24883">
    <property type="entry name" value="NPHP3_N"/>
    <property type="match status" value="1"/>
</dbReference>
<name>A0A9Q8T9M1_9PEZI</name>
<dbReference type="Proteomes" id="UP000830671">
    <property type="component" value="Chromosome 9"/>
</dbReference>